<accession>A0ABV9T3Q9</accession>
<gene>
    <name evidence="1" type="ORF">ACFPFU_14180</name>
</gene>
<sequence>METIIIETTDKEQSKTIKAILKAIKVKFKTSGDTFESKRIAESVARGYKEMLEAKAGRLKVRDARDIIDEL</sequence>
<keyword evidence="2" id="KW-1185">Reference proteome</keyword>
<evidence type="ECO:0000313" key="1">
    <source>
        <dbReference type="EMBL" id="MFC4872840.1"/>
    </source>
</evidence>
<evidence type="ECO:0000313" key="2">
    <source>
        <dbReference type="Proteomes" id="UP001595818"/>
    </source>
</evidence>
<organism evidence="1 2">
    <name type="scientific">Negadavirga shengliensis</name>
    <dbReference type="NCBI Taxonomy" id="1389218"/>
    <lineage>
        <taxon>Bacteria</taxon>
        <taxon>Pseudomonadati</taxon>
        <taxon>Bacteroidota</taxon>
        <taxon>Cytophagia</taxon>
        <taxon>Cytophagales</taxon>
        <taxon>Cyclobacteriaceae</taxon>
        <taxon>Negadavirga</taxon>
    </lineage>
</organism>
<dbReference type="RefSeq" id="WP_377065419.1">
    <property type="nucleotide sequence ID" value="NZ_JBHSJJ010000007.1"/>
</dbReference>
<dbReference type="Proteomes" id="UP001595818">
    <property type="component" value="Unassembled WGS sequence"/>
</dbReference>
<dbReference type="EMBL" id="JBHSJJ010000007">
    <property type="protein sequence ID" value="MFC4872840.1"/>
    <property type="molecule type" value="Genomic_DNA"/>
</dbReference>
<reference evidence="2" key="1">
    <citation type="journal article" date="2019" name="Int. J. Syst. Evol. Microbiol.">
        <title>The Global Catalogue of Microorganisms (GCM) 10K type strain sequencing project: providing services to taxonomists for standard genome sequencing and annotation.</title>
        <authorList>
            <consortium name="The Broad Institute Genomics Platform"/>
            <consortium name="The Broad Institute Genome Sequencing Center for Infectious Disease"/>
            <person name="Wu L."/>
            <person name="Ma J."/>
        </authorList>
    </citation>
    <scope>NUCLEOTIDE SEQUENCE [LARGE SCALE GENOMIC DNA]</scope>
    <source>
        <strain evidence="2">CGMCC 4.7466</strain>
    </source>
</reference>
<dbReference type="InterPro" id="IPR020271">
    <property type="entry name" value="Uncharacterised_MJ1172"/>
</dbReference>
<protein>
    <submittedName>
        <fullName evidence="1">DUF2683 family protein</fullName>
    </submittedName>
</protein>
<dbReference type="Pfam" id="PF10884">
    <property type="entry name" value="DUF2683"/>
    <property type="match status" value="1"/>
</dbReference>
<comment type="caution">
    <text evidence="1">The sequence shown here is derived from an EMBL/GenBank/DDBJ whole genome shotgun (WGS) entry which is preliminary data.</text>
</comment>
<name>A0ABV9T3Q9_9BACT</name>
<proteinExistence type="predicted"/>